<evidence type="ECO:0000313" key="15">
    <source>
        <dbReference type="Proteomes" id="UP000199586"/>
    </source>
</evidence>
<dbReference type="GO" id="GO:0009279">
    <property type="term" value="C:cell outer membrane"/>
    <property type="evidence" value="ECO:0007669"/>
    <property type="project" value="UniProtKB-SubCell"/>
</dbReference>
<keyword evidence="2 8" id="KW-0813">Transport</keyword>
<keyword evidence="7 8" id="KW-0998">Cell outer membrane</keyword>
<feature type="chain" id="PRO_5011647843" evidence="11">
    <location>
        <begin position="21"/>
        <end position="725"/>
    </location>
</feature>
<dbReference type="EMBL" id="FOXP01000006">
    <property type="protein sequence ID" value="SFP72266.1"/>
    <property type="molecule type" value="Genomic_DNA"/>
</dbReference>
<dbReference type="InterPro" id="IPR039426">
    <property type="entry name" value="TonB-dep_rcpt-like"/>
</dbReference>
<dbReference type="OrthoDB" id="9795928at2"/>
<name>A0A1I5SPN6_9SPHN</name>
<evidence type="ECO:0000256" key="11">
    <source>
        <dbReference type="SAM" id="SignalP"/>
    </source>
</evidence>
<dbReference type="RefSeq" id="WP_093333223.1">
    <property type="nucleotide sequence ID" value="NZ_FOXP01000006.1"/>
</dbReference>
<evidence type="ECO:0000259" key="12">
    <source>
        <dbReference type="Pfam" id="PF00593"/>
    </source>
</evidence>
<evidence type="ECO:0000256" key="4">
    <source>
        <dbReference type="ARBA" id="ARBA00022692"/>
    </source>
</evidence>
<feature type="domain" description="TonB-dependent receptor plug" evidence="13">
    <location>
        <begin position="63"/>
        <end position="168"/>
    </location>
</feature>
<evidence type="ECO:0000256" key="8">
    <source>
        <dbReference type="PROSITE-ProRule" id="PRU01360"/>
    </source>
</evidence>
<dbReference type="Pfam" id="PF00593">
    <property type="entry name" value="TonB_dep_Rec_b-barrel"/>
    <property type="match status" value="1"/>
</dbReference>
<organism evidence="14 15">
    <name type="scientific">Sphingomonas rubra</name>
    <dbReference type="NCBI Taxonomy" id="634430"/>
    <lineage>
        <taxon>Bacteria</taxon>
        <taxon>Pseudomonadati</taxon>
        <taxon>Pseudomonadota</taxon>
        <taxon>Alphaproteobacteria</taxon>
        <taxon>Sphingomonadales</taxon>
        <taxon>Sphingomonadaceae</taxon>
        <taxon>Sphingomonas</taxon>
    </lineage>
</organism>
<dbReference type="STRING" id="634430.SAMN04488241_10614"/>
<evidence type="ECO:0000256" key="2">
    <source>
        <dbReference type="ARBA" id="ARBA00022448"/>
    </source>
</evidence>
<keyword evidence="4 8" id="KW-0812">Transmembrane</keyword>
<evidence type="ECO:0000256" key="6">
    <source>
        <dbReference type="ARBA" id="ARBA00023136"/>
    </source>
</evidence>
<dbReference type="Gene3D" id="2.40.170.20">
    <property type="entry name" value="TonB-dependent receptor, beta-barrel domain"/>
    <property type="match status" value="1"/>
</dbReference>
<proteinExistence type="inferred from homology"/>
<dbReference type="Pfam" id="PF07715">
    <property type="entry name" value="Plug"/>
    <property type="match status" value="1"/>
</dbReference>
<evidence type="ECO:0000256" key="5">
    <source>
        <dbReference type="ARBA" id="ARBA00023077"/>
    </source>
</evidence>
<evidence type="ECO:0000256" key="1">
    <source>
        <dbReference type="ARBA" id="ARBA00004571"/>
    </source>
</evidence>
<dbReference type="InterPro" id="IPR036942">
    <property type="entry name" value="Beta-barrel_TonB_sf"/>
</dbReference>
<comment type="subcellular location">
    <subcellularLocation>
        <location evidence="1 8">Cell outer membrane</location>
        <topology evidence="1 8">Multi-pass membrane protein</topology>
    </subcellularLocation>
</comment>
<dbReference type="PANTHER" id="PTHR30069:SF40">
    <property type="entry name" value="TONB-DEPENDENT RECEPTOR NMB0964-RELATED"/>
    <property type="match status" value="1"/>
</dbReference>
<keyword evidence="5 9" id="KW-0798">TonB box</keyword>
<gene>
    <name evidence="14" type="ORF">SAMN04488241_10614</name>
</gene>
<dbReference type="PANTHER" id="PTHR30069">
    <property type="entry name" value="TONB-DEPENDENT OUTER MEMBRANE RECEPTOR"/>
    <property type="match status" value="1"/>
</dbReference>
<dbReference type="AlphaFoldDB" id="A0A1I5SPN6"/>
<feature type="region of interest" description="Disordered" evidence="10">
    <location>
        <begin position="22"/>
        <end position="44"/>
    </location>
</feature>
<accession>A0A1I5SPN6</accession>
<dbReference type="GO" id="GO:0015344">
    <property type="term" value="F:siderophore uptake transmembrane transporter activity"/>
    <property type="evidence" value="ECO:0007669"/>
    <property type="project" value="TreeGrafter"/>
</dbReference>
<dbReference type="InterPro" id="IPR012910">
    <property type="entry name" value="Plug_dom"/>
</dbReference>
<keyword evidence="6 8" id="KW-0472">Membrane</keyword>
<evidence type="ECO:0000256" key="7">
    <source>
        <dbReference type="ARBA" id="ARBA00023237"/>
    </source>
</evidence>
<keyword evidence="3 8" id="KW-1134">Transmembrane beta strand</keyword>
<dbReference type="Proteomes" id="UP000199586">
    <property type="component" value="Unassembled WGS sequence"/>
</dbReference>
<dbReference type="InterPro" id="IPR037066">
    <property type="entry name" value="Plug_dom_sf"/>
</dbReference>
<dbReference type="InterPro" id="IPR000531">
    <property type="entry name" value="Beta-barrel_TonB"/>
</dbReference>
<evidence type="ECO:0000256" key="3">
    <source>
        <dbReference type="ARBA" id="ARBA00022452"/>
    </source>
</evidence>
<evidence type="ECO:0000259" key="13">
    <source>
        <dbReference type="Pfam" id="PF07715"/>
    </source>
</evidence>
<evidence type="ECO:0000313" key="14">
    <source>
        <dbReference type="EMBL" id="SFP72266.1"/>
    </source>
</evidence>
<keyword evidence="11" id="KW-0732">Signal</keyword>
<evidence type="ECO:0000256" key="10">
    <source>
        <dbReference type="SAM" id="MobiDB-lite"/>
    </source>
</evidence>
<protein>
    <submittedName>
        <fullName evidence="14">Iron complex outermembrane recepter protein</fullName>
    </submittedName>
</protein>
<evidence type="ECO:0000256" key="9">
    <source>
        <dbReference type="RuleBase" id="RU003357"/>
    </source>
</evidence>
<feature type="signal peptide" evidence="11">
    <location>
        <begin position="1"/>
        <end position="20"/>
    </location>
</feature>
<dbReference type="GO" id="GO:0044718">
    <property type="term" value="P:siderophore transmembrane transport"/>
    <property type="evidence" value="ECO:0007669"/>
    <property type="project" value="TreeGrafter"/>
</dbReference>
<dbReference type="Gene3D" id="2.170.130.10">
    <property type="entry name" value="TonB-dependent receptor, plug domain"/>
    <property type="match status" value="1"/>
</dbReference>
<sequence>MTRYLAGVAFLSLVATQVHAQSTSGPASTPGAAPSAAGTATTSSRAPVLGPDIIVTAPVPQSERDVLQGTSVLTGEALTRDLRPTIGETLSRLPGVSATSFGPSASRPILRGFQGERVRVLTDGIGSFDVSNTSVDHAVVINPLLAERIEVLRGPSALLFGSSAVGGVVNVVDTRIPRTRPENGFRLNALANYGSAANERSGQAAADVAVGEYLVLHADGSYLKTDDLEIGGFALSRQARAAALSQVGLPQPGAEEPIDFAASAAIRNRLPNSASRTWTAGAGASIITDTGNLGVSYSRYDSLYGVPLRYATEVGQEQEAPRLDIKQDRYDLRGEVETGGGLFDRIRIRLGHADYRHFELEEDGSVGTAFYNNGTEGRLEVVQANRGGWTGASGIQYLNRLFNVVGDEAFLPRNETNQTGLFTLQQYASGRFRAEGGLRYEWSDLAARNDTLNRFFAGQRSFNALSASLGASYEVSDAVRLGLNGSRTERAPSAEELFANGAHAGTQAYELGNPDFRLEKSWGLEATLHAHTGAVNFDASAYYNRFSNYISENQVDQAVCAAAAAPSGREVDLPCFQYQQADARYYGFEADLSATLFTLGTTRINGDVLGDYVHANIVDLGPVPRIPPARVLGGLEAQGERFTLRGEVEHLFDQDRITAFETPTKDYTIVNASVSLSPFGRDSKTTLLLSANNLFDVNVRRHASFLKDFAPLAGRDLRATLRFGL</sequence>
<keyword evidence="15" id="KW-1185">Reference proteome</keyword>
<reference evidence="14 15" key="1">
    <citation type="submission" date="2016-10" db="EMBL/GenBank/DDBJ databases">
        <authorList>
            <person name="de Groot N.N."/>
        </authorList>
    </citation>
    <scope>NUCLEOTIDE SEQUENCE [LARGE SCALE GENOMIC DNA]</scope>
    <source>
        <strain evidence="14 15">CGMCC 1.9113</strain>
    </source>
</reference>
<dbReference type="SUPFAM" id="SSF56935">
    <property type="entry name" value="Porins"/>
    <property type="match status" value="1"/>
</dbReference>
<feature type="domain" description="TonB-dependent receptor-like beta-barrel" evidence="12">
    <location>
        <begin position="273"/>
        <end position="694"/>
    </location>
</feature>
<dbReference type="PROSITE" id="PS52016">
    <property type="entry name" value="TONB_DEPENDENT_REC_3"/>
    <property type="match status" value="1"/>
</dbReference>
<comment type="similarity">
    <text evidence="8 9">Belongs to the TonB-dependent receptor family.</text>
</comment>